<keyword evidence="2" id="KW-1185">Reference proteome</keyword>
<name>A0A2B7YZF5_POLH7</name>
<proteinExistence type="predicted"/>
<gene>
    <name evidence="1" type="ORF">AJ80_01866</name>
</gene>
<sequence>MASSPLERIPLEILQGICEIVASEGKASVYDFALTDILSNTSSYGHVRQLKIYGRLFRDDAVGGQSEYSNMAGNLIGSDEEGDPLWDGYMNTGLYMETQKMKWLADTREIKHGNHWRNPYEYALITSPSLHSIVVHRGEYELDGKENFISEALGDIIPISPRLREVYIYENFAYGVAQLNQRERPKTIRGRFFRGTSDRTLGFGHLHTLNLTSLSPVPSQTLCAWSKHTAFSELRALGPNRINPDTPSTKLEVGFERSLKLEQYFAQKSFQVLVERHGSSLRRLSLVPNRLGFRHDFEPFVFTLEKINYIRAHCPGIRVLELLVPRTKGDAREVGIYRALGQMTQAKHMSLLLDCSDSLINSALDCRLARAIWQEITRPSRHSHPSTLQRLSLQTVGGYNFGEGSLRGDLADFLPYISPRQLCIRSPRDDSDDITIKSFPMPGIPEGEIFCGEDLGTTEPLFRSLWEEKTGSWTTDWHSFPLASD</sequence>
<dbReference type="AlphaFoldDB" id="A0A2B7YZF5"/>
<comment type="caution">
    <text evidence="1">The sequence shown here is derived from an EMBL/GenBank/DDBJ whole genome shotgun (WGS) entry which is preliminary data.</text>
</comment>
<protein>
    <submittedName>
        <fullName evidence="1">Uncharacterized protein</fullName>
    </submittedName>
</protein>
<dbReference type="STRING" id="1447883.A0A2B7YZF5"/>
<organism evidence="1 2">
    <name type="scientific">Polytolypa hystricis (strain UAMH7299)</name>
    <dbReference type="NCBI Taxonomy" id="1447883"/>
    <lineage>
        <taxon>Eukaryota</taxon>
        <taxon>Fungi</taxon>
        <taxon>Dikarya</taxon>
        <taxon>Ascomycota</taxon>
        <taxon>Pezizomycotina</taxon>
        <taxon>Eurotiomycetes</taxon>
        <taxon>Eurotiomycetidae</taxon>
        <taxon>Onygenales</taxon>
        <taxon>Onygenales incertae sedis</taxon>
        <taxon>Polytolypa</taxon>
    </lineage>
</organism>
<reference evidence="1 2" key="1">
    <citation type="submission" date="2017-10" db="EMBL/GenBank/DDBJ databases">
        <title>Comparative genomics in systemic dimorphic fungi from Ajellomycetaceae.</title>
        <authorList>
            <person name="Munoz J.F."/>
            <person name="Mcewen J.G."/>
            <person name="Clay O.K."/>
            <person name="Cuomo C.A."/>
        </authorList>
    </citation>
    <scope>NUCLEOTIDE SEQUENCE [LARGE SCALE GENOMIC DNA]</scope>
    <source>
        <strain evidence="1 2">UAMH7299</strain>
    </source>
</reference>
<dbReference type="Proteomes" id="UP000224634">
    <property type="component" value="Unassembled WGS sequence"/>
</dbReference>
<dbReference type="OrthoDB" id="3945550at2759"/>
<dbReference type="EMBL" id="PDNA01000017">
    <property type="protein sequence ID" value="PGH26369.1"/>
    <property type="molecule type" value="Genomic_DNA"/>
</dbReference>
<accession>A0A2B7YZF5</accession>
<evidence type="ECO:0000313" key="2">
    <source>
        <dbReference type="Proteomes" id="UP000224634"/>
    </source>
</evidence>
<evidence type="ECO:0000313" key="1">
    <source>
        <dbReference type="EMBL" id="PGH26369.1"/>
    </source>
</evidence>